<keyword evidence="2 7" id="KW-0479">Metal-binding</keyword>
<dbReference type="Gene3D" id="3.40.440.10">
    <property type="entry name" value="Adenylosuccinate Synthetase, subunit A, domain 1"/>
    <property type="match status" value="1"/>
</dbReference>
<evidence type="ECO:0000256" key="3">
    <source>
        <dbReference type="ARBA" id="ARBA00022741"/>
    </source>
</evidence>
<comment type="similarity">
    <text evidence="7">Belongs to the adenylosuccinate synthetase family.</text>
</comment>
<comment type="pathway">
    <text evidence="7">Purine metabolism; AMP biosynthesis via de novo pathway; AMP from IMP: step 1/2.</text>
</comment>
<dbReference type="HAMAP" id="MF_00011">
    <property type="entry name" value="Adenylosucc_synth"/>
    <property type="match status" value="1"/>
</dbReference>
<keyword evidence="5 7" id="KW-0460">Magnesium</keyword>
<feature type="active site" description="Proton donor" evidence="7">
    <location>
        <position position="46"/>
    </location>
</feature>
<evidence type="ECO:0000256" key="4">
    <source>
        <dbReference type="ARBA" id="ARBA00022755"/>
    </source>
</evidence>
<feature type="binding site" description="in other chain" evidence="7">
    <location>
        <position position="227"/>
    </location>
    <ligand>
        <name>IMP</name>
        <dbReference type="ChEBI" id="CHEBI:58053"/>
        <note>ligand shared between dimeric partners</note>
    </ligand>
</feature>
<dbReference type="SMART" id="SM00788">
    <property type="entry name" value="Adenylsucc_synt"/>
    <property type="match status" value="1"/>
</dbReference>
<feature type="binding site" evidence="7">
    <location>
        <position position="45"/>
    </location>
    <ligand>
        <name>Mg(2+)</name>
        <dbReference type="ChEBI" id="CHEBI:18420"/>
    </ligand>
</feature>
<evidence type="ECO:0000313" key="8">
    <source>
        <dbReference type="EMBL" id="MBF8176735.1"/>
    </source>
</evidence>
<dbReference type="InterPro" id="IPR001114">
    <property type="entry name" value="Adenylosuccinate_synthetase"/>
</dbReference>
<sequence>MKNVGGYADVLVGLQYGDEGKAKVVDFLASEYDIIARFNGGANAGHTVVSAQGTVKLRQIPSAVFYPDKLLYIGSGCAVGVVQLAEEIRSLQEIGISLEGRLYVSSRCVLVQPVHMHLDQIHGKEIGTTGNGIGPCYADRALRMQDGERVALQIRDLLDDGASALAQMHKRYRAQLGTMHGAETQVGVSMQAWSEAWQLVQSYVTDDPLFLVSRVQAGACVLFEGAQSVLLDVMYGDQPYVTSSHTAPSYAYVGGDLPCAYHRKSIGVAKAVMSRVGSGHFPSELGGARSEQYCAEAARNGTGAASERASFDAAELLRSNDAYKQGIALRMLTGEYGTGSGRPRRVGLLDLTQLADVVMLHGIDELFLNKCDCLVYFSDTPQACIPLLAGRGKDRDTVNFPAFTLDGEGIPFELQQILEFIEAQTGCRIRGIGIGPERHQSVYFNETLIGA</sequence>
<dbReference type="Gene3D" id="3.90.170.10">
    <property type="entry name" value="Adenylosuccinate Synthetase, subunit A, domain 3"/>
    <property type="match status" value="1"/>
</dbReference>
<evidence type="ECO:0000256" key="5">
    <source>
        <dbReference type="ARBA" id="ARBA00022842"/>
    </source>
</evidence>
<feature type="binding site" description="in other chain" evidence="7">
    <location>
        <begin position="18"/>
        <end position="21"/>
    </location>
    <ligand>
        <name>IMP</name>
        <dbReference type="ChEBI" id="CHEBI:58053"/>
        <note>ligand shared between dimeric partners</note>
    </ligand>
</feature>
<evidence type="ECO:0000256" key="1">
    <source>
        <dbReference type="ARBA" id="ARBA00022598"/>
    </source>
</evidence>
<comment type="subcellular location">
    <subcellularLocation>
        <location evidence="7">Cytoplasm</location>
    </subcellularLocation>
</comment>
<feature type="binding site" evidence="7">
    <location>
        <begin position="370"/>
        <end position="372"/>
    </location>
    <ligand>
        <name>GTP</name>
        <dbReference type="ChEBI" id="CHEBI:37565"/>
    </ligand>
</feature>
<dbReference type="InterPro" id="IPR042111">
    <property type="entry name" value="Adenylosuccinate_synth_dom3"/>
</dbReference>
<dbReference type="InterPro" id="IPR042110">
    <property type="entry name" value="Adenylosuccinate_synth_dom2"/>
</dbReference>
<dbReference type="Pfam" id="PF00709">
    <property type="entry name" value="Adenylsucc_synt"/>
    <property type="match status" value="1"/>
</dbReference>
<feature type="binding site" evidence="7">
    <location>
        <begin position="433"/>
        <end position="435"/>
    </location>
    <ligand>
        <name>GTP</name>
        <dbReference type="ChEBI" id="CHEBI:37565"/>
    </ligand>
</feature>
<proteinExistence type="inferred from homology"/>
<dbReference type="InterPro" id="IPR027417">
    <property type="entry name" value="P-loop_NTPase"/>
</dbReference>
<feature type="active site" description="Proton acceptor" evidence="7">
    <location>
        <position position="18"/>
    </location>
</feature>
<keyword evidence="7" id="KW-0963">Cytoplasm</keyword>
<keyword evidence="9" id="KW-1185">Reference proteome</keyword>
<dbReference type="EMBL" id="JADOEL010000002">
    <property type="protein sequence ID" value="MBF8176735.1"/>
    <property type="molecule type" value="Genomic_DNA"/>
</dbReference>
<feature type="binding site" evidence="7">
    <location>
        <begin position="45"/>
        <end position="47"/>
    </location>
    <ligand>
        <name>GTP</name>
        <dbReference type="ChEBI" id="CHEBI:37565"/>
    </ligand>
</feature>
<dbReference type="EC" id="6.3.4.4" evidence="7"/>
<accession>A0ABS0EPV1</accession>
<comment type="subunit">
    <text evidence="7">Homodimer.</text>
</comment>
<comment type="caution">
    <text evidence="8">The sequence shown here is derived from an EMBL/GenBank/DDBJ whole genome shotgun (WGS) entry which is preliminary data.</text>
</comment>
<keyword evidence="4 7" id="KW-0658">Purine biosynthesis</keyword>
<feature type="binding site" evidence="7">
    <location>
        <position position="18"/>
    </location>
    <ligand>
        <name>Mg(2+)</name>
        <dbReference type="ChEBI" id="CHEBI:18420"/>
    </ligand>
</feature>
<feature type="binding site" evidence="7">
    <location>
        <begin position="17"/>
        <end position="23"/>
    </location>
    <ligand>
        <name>GTP</name>
        <dbReference type="ChEBI" id="CHEBI:37565"/>
    </ligand>
</feature>
<dbReference type="RefSeq" id="WP_195874703.1">
    <property type="nucleotide sequence ID" value="NZ_JADOEL010000002.1"/>
</dbReference>
<evidence type="ECO:0000256" key="2">
    <source>
        <dbReference type="ARBA" id="ARBA00022723"/>
    </source>
</evidence>
<feature type="binding site" description="in other chain" evidence="7">
    <location>
        <position position="342"/>
    </location>
    <ligand>
        <name>IMP</name>
        <dbReference type="ChEBI" id="CHEBI:58053"/>
        <note>ligand shared between dimeric partners</note>
    </ligand>
</feature>
<comment type="function">
    <text evidence="7">Plays an important role in the de novo pathway of purine nucleotide biosynthesis. Catalyzes the first committed step in the biosynthesis of AMP from IMP.</text>
</comment>
<dbReference type="CDD" id="cd03108">
    <property type="entry name" value="AdSS"/>
    <property type="match status" value="1"/>
</dbReference>
<feature type="binding site" description="in other chain" evidence="7">
    <location>
        <position position="129"/>
    </location>
    <ligand>
        <name>IMP</name>
        <dbReference type="ChEBI" id="CHEBI:58053"/>
        <note>ligand shared between dimeric partners</note>
    </ligand>
</feature>
<keyword evidence="6 7" id="KW-0342">GTP-binding</keyword>
<dbReference type="PANTHER" id="PTHR11846">
    <property type="entry name" value="ADENYLOSUCCINATE SYNTHETASE"/>
    <property type="match status" value="1"/>
</dbReference>
<feature type="binding site" evidence="7">
    <location>
        <position position="143"/>
    </location>
    <ligand>
        <name>IMP</name>
        <dbReference type="ChEBI" id="CHEBI:58053"/>
        <note>ligand shared between dimeric partners</note>
    </ligand>
</feature>
<dbReference type="PANTHER" id="PTHR11846:SF0">
    <property type="entry name" value="ADENYLOSUCCINATE SYNTHETASE"/>
    <property type="match status" value="1"/>
</dbReference>
<feature type="binding site" description="in other chain" evidence="7">
    <location>
        <position position="242"/>
    </location>
    <ligand>
        <name>IMP</name>
        <dbReference type="ChEBI" id="CHEBI:58053"/>
        <note>ligand shared between dimeric partners</note>
    </ligand>
</feature>
<comment type="catalytic activity">
    <reaction evidence="7">
        <text>IMP + L-aspartate + GTP = N(6)-(1,2-dicarboxyethyl)-AMP + GDP + phosphate + 2 H(+)</text>
        <dbReference type="Rhea" id="RHEA:15753"/>
        <dbReference type="ChEBI" id="CHEBI:15378"/>
        <dbReference type="ChEBI" id="CHEBI:29991"/>
        <dbReference type="ChEBI" id="CHEBI:37565"/>
        <dbReference type="ChEBI" id="CHEBI:43474"/>
        <dbReference type="ChEBI" id="CHEBI:57567"/>
        <dbReference type="ChEBI" id="CHEBI:58053"/>
        <dbReference type="ChEBI" id="CHEBI:58189"/>
        <dbReference type="EC" id="6.3.4.4"/>
    </reaction>
</comment>
<gene>
    <name evidence="7" type="primary">purA</name>
    <name evidence="8" type="ORF">IXC47_03450</name>
</gene>
<evidence type="ECO:0000313" key="9">
    <source>
        <dbReference type="Proteomes" id="UP000657372"/>
    </source>
</evidence>
<dbReference type="SUPFAM" id="SSF52540">
    <property type="entry name" value="P-loop containing nucleoside triphosphate hydrolases"/>
    <property type="match status" value="1"/>
</dbReference>
<dbReference type="InterPro" id="IPR042109">
    <property type="entry name" value="Adenylosuccinate_synth_dom1"/>
</dbReference>
<feature type="binding site" description="in other chain" evidence="7">
    <location>
        <begin position="43"/>
        <end position="46"/>
    </location>
    <ligand>
        <name>IMP</name>
        <dbReference type="ChEBI" id="CHEBI:58053"/>
        <note>ligand shared between dimeric partners</note>
    </ligand>
</feature>
<keyword evidence="1 7" id="KW-0436">Ligase</keyword>
<feature type="binding site" evidence="7">
    <location>
        <begin position="338"/>
        <end position="344"/>
    </location>
    <ligand>
        <name>substrate</name>
    </ligand>
</feature>
<reference evidence="8 9" key="1">
    <citation type="submission" date="2020-11" db="EMBL/GenBank/DDBJ databases">
        <title>WGS of Herminiimonas contaminans strain Marseille-Q4544 isolated from planarians Schmidtea mediterranea.</title>
        <authorList>
            <person name="Kangale L."/>
        </authorList>
    </citation>
    <scope>NUCLEOTIDE SEQUENCE [LARGE SCALE GENOMIC DNA]</scope>
    <source>
        <strain evidence="8 9">Marseille-Q4544</strain>
    </source>
</reference>
<comment type="cofactor">
    <cofactor evidence="7">
        <name>Mg(2+)</name>
        <dbReference type="ChEBI" id="CHEBI:18420"/>
    </cofactor>
    <text evidence="7">Binds 1 Mg(2+) ion per subunit.</text>
</comment>
<protein>
    <recommendedName>
        <fullName evidence="7">Adenylosuccinate synthetase</fullName>
        <shortName evidence="7">AMPSase</shortName>
        <shortName evidence="7">AdSS</shortName>
        <ecNumber evidence="7">6.3.4.4</ecNumber>
    </recommendedName>
    <alternativeName>
        <fullName evidence="7">IMP--aspartate ligase</fullName>
    </alternativeName>
</protein>
<evidence type="ECO:0000256" key="6">
    <source>
        <dbReference type="ARBA" id="ARBA00023134"/>
    </source>
</evidence>
<keyword evidence="3 7" id="KW-0547">Nucleotide-binding</keyword>
<evidence type="ECO:0000256" key="7">
    <source>
        <dbReference type="HAMAP-Rule" id="MF_00011"/>
    </source>
</evidence>
<dbReference type="Proteomes" id="UP000657372">
    <property type="component" value="Unassembled WGS sequence"/>
</dbReference>
<dbReference type="Gene3D" id="1.10.300.10">
    <property type="entry name" value="Adenylosuccinate Synthetase, subunit A, domain 2"/>
    <property type="match status" value="1"/>
</dbReference>
<organism evidence="8 9">
    <name type="scientific">Herminiimonas contaminans</name>
    <dbReference type="NCBI Taxonomy" id="1111140"/>
    <lineage>
        <taxon>Bacteria</taxon>
        <taxon>Pseudomonadati</taxon>
        <taxon>Pseudomonadota</taxon>
        <taxon>Betaproteobacteria</taxon>
        <taxon>Burkholderiales</taxon>
        <taxon>Oxalobacteraceae</taxon>
        <taxon>Herminiimonas</taxon>
    </lineage>
</organism>
<name>A0ABS0EPV1_9BURK</name>
<feature type="binding site" evidence="7">
    <location>
        <position position="344"/>
    </location>
    <ligand>
        <name>GTP</name>
        <dbReference type="ChEBI" id="CHEBI:37565"/>
    </ligand>
</feature>